<protein>
    <submittedName>
        <fullName evidence="2">Uncharacterized protein</fullName>
    </submittedName>
</protein>
<evidence type="ECO:0000313" key="2">
    <source>
        <dbReference type="EMBL" id="BEI89897.1"/>
    </source>
</evidence>
<feature type="transmembrane region" description="Helical" evidence="1">
    <location>
        <begin position="45"/>
        <end position="66"/>
    </location>
</feature>
<proteinExistence type="predicted"/>
<name>A0AA48IBR6_9TREE</name>
<dbReference type="AlphaFoldDB" id="A0AA48IBR6"/>
<sequence length="177" mass="19421">MSILIKIKTPLGLFIHIISYATFILSIIQITLYRDMYGHTAYVPPVAAICTVAALQMVYLVAFWAFRRRPAYSIAKMLAAMSFLACFNLGAVIALTVQRHDFCTLTPHGHYVTGGAYTRGDCQGVIRGMMGLGWALFGADLVYMAFLGVLSRYGMSTPVGKAGVPVKVEDAEKNPFR</sequence>
<keyword evidence="1" id="KW-0812">Transmembrane</keyword>
<feature type="transmembrane region" description="Helical" evidence="1">
    <location>
        <begin position="132"/>
        <end position="151"/>
    </location>
</feature>
<evidence type="ECO:0000313" key="3">
    <source>
        <dbReference type="Proteomes" id="UP001233271"/>
    </source>
</evidence>
<keyword evidence="1" id="KW-1133">Transmembrane helix</keyword>
<accession>A0AA48IBR6</accession>
<reference evidence="2" key="1">
    <citation type="journal article" date="2023" name="BMC Genomics">
        <title>Chromosome-level genome assemblies of Cutaneotrichosporon spp. (Trichosporonales, Basidiomycota) reveal imbalanced evolution between nucleotide sequences and chromosome synteny.</title>
        <authorList>
            <person name="Kobayashi Y."/>
            <person name="Kayamori A."/>
            <person name="Aoki K."/>
            <person name="Shiwa Y."/>
            <person name="Matsutani M."/>
            <person name="Fujita N."/>
            <person name="Sugita T."/>
            <person name="Iwasaki W."/>
            <person name="Tanaka N."/>
            <person name="Takashima M."/>
        </authorList>
    </citation>
    <scope>NUCLEOTIDE SEQUENCE</scope>
    <source>
        <strain evidence="2">HIS019</strain>
    </source>
</reference>
<organism evidence="2 3">
    <name type="scientific">Cutaneotrichosporon cavernicola</name>
    <dbReference type="NCBI Taxonomy" id="279322"/>
    <lineage>
        <taxon>Eukaryota</taxon>
        <taxon>Fungi</taxon>
        <taxon>Dikarya</taxon>
        <taxon>Basidiomycota</taxon>
        <taxon>Agaricomycotina</taxon>
        <taxon>Tremellomycetes</taxon>
        <taxon>Trichosporonales</taxon>
        <taxon>Trichosporonaceae</taxon>
        <taxon>Cutaneotrichosporon</taxon>
    </lineage>
</organism>
<feature type="transmembrane region" description="Helical" evidence="1">
    <location>
        <begin position="78"/>
        <end position="97"/>
    </location>
</feature>
<dbReference type="EMBL" id="AP028213">
    <property type="protein sequence ID" value="BEI89897.1"/>
    <property type="molecule type" value="Genomic_DNA"/>
</dbReference>
<evidence type="ECO:0000256" key="1">
    <source>
        <dbReference type="SAM" id="Phobius"/>
    </source>
</evidence>
<dbReference type="Proteomes" id="UP001233271">
    <property type="component" value="Chromosome 2"/>
</dbReference>
<gene>
    <name evidence="2" type="ORF">CcaverHIS019_0212590</name>
</gene>
<feature type="transmembrane region" description="Helical" evidence="1">
    <location>
        <begin position="12"/>
        <end position="33"/>
    </location>
</feature>
<dbReference type="KEGG" id="ccac:CcaHIS019_0212590"/>
<dbReference type="RefSeq" id="XP_060455163.1">
    <property type="nucleotide sequence ID" value="XM_060598362.1"/>
</dbReference>
<keyword evidence="1" id="KW-0472">Membrane</keyword>
<keyword evidence="3" id="KW-1185">Reference proteome</keyword>
<dbReference type="GeneID" id="85493768"/>